<evidence type="ECO:0000313" key="1">
    <source>
        <dbReference type="EMBL" id="KAJ1209235.1"/>
    </source>
</evidence>
<gene>
    <name evidence="1" type="ORF">NDU88_004613</name>
</gene>
<organism evidence="1 2">
    <name type="scientific">Pleurodeles waltl</name>
    <name type="common">Iberian ribbed newt</name>
    <dbReference type="NCBI Taxonomy" id="8319"/>
    <lineage>
        <taxon>Eukaryota</taxon>
        <taxon>Metazoa</taxon>
        <taxon>Chordata</taxon>
        <taxon>Craniata</taxon>
        <taxon>Vertebrata</taxon>
        <taxon>Euteleostomi</taxon>
        <taxon>Amphibia</taxon>
        <taxon>Batrachia</taxon>
        <taxon>Caudata</taxon>
        <taxon>Salamandroidea</taxon>
        <taxon>Salamandridae</taxon>
        <taxon>Pleurodelinae</taxon>
        <taxon>Pleurodeles</taxon>
    </lineage>
</organism>
<dbReference type="EMBL" id="JANPWB010000002">
    <property type="protein sequence ID" value="KAJ1209235.1"/>
    <property type="molecule type" value="Genomic_DNA"/>
</dbReference>
<dbReference type="Proteomes" id="UP001066276">
    <property type="component" value="Chromosome 1_2"/>
</dbReference>
<dbReference type="AlphaFoldDB" id="A0AAV7WA88"/>
<proteinExistence type="predicted"/>
<protein>
    <submittedName>
        <fullName evidence="1">Uncharacterized protein</fullName>
    </submittedName>
</protein>
<sequence length="107" mass="12093">MVQRTLLRHYTANARTVNIKAIYIDVREFVIKPDDVAQKVNVAPPRLDVKAFTAAVCVAIGSRKPYTDVERHPTSANVEIIINVKRCTMPHREIKVDVALKTVNIEK</sequence>
<reference evidence="1" key="1">
    <citation type="journal article" date="2022" name="bioRxiv">
        <title>Sequencing and chromosome-scale assembly of the giantPleurodeles waltlgenome.</title>
        <authorList>
            <person name="Brown T."/>
            <person name="Elewa A."/>
            <person name="Iarovenko S."/>
            <person name="Subramanian E."/>
            <person name="Araus A.J."/>
            <person name="Petzold A."/>
            <person name="Susuki M."/>
            <person name="Suzuki K.-i.T."/>
            <person name="Hayashi T."/>
            <person name="Toyoda A."/>
            <person name="Oliveira C."/>
            <person name="Osipova E."/>
            <person name="Leigh N.D."/>
            <person name="Simon A."/>
            <person name="Yun M.H."/>
        </authorList>
    </citation>
    <scope>NUCLEOTIDE SEQUENCE</scope>
    <source>
        <strain evidence="1">20211129_DDA</strain>
        <tissue evidence="1">Liver</tissue>
    </source>
</reference>
<name>A0AAV7WA88_PLEWA</name>
<accession>A0AAV7WA88</accession>
<evidence type="ECO:0000313" key="2">
    <source>
        <dbReference type="Proteomes" id="UP001066276"/>
    </source>
</evidence>
<keyword evidence="2" id="KW-1185">Reference proteome</keyword>
<comment type="caution">
    <text evidence="1">The sequence shown here is derived from an EMBL/GenBank/DDBJ whole genome shotgun (WGS) entry which is preliminary data.</text>
</comment>